<dbReference type="GO" id="GO:0070402">
    <property type="term" value="F:NADPH binding"/>
    <property type="evidence" value="ECO:0007669"/>
    <property type="project" value="InterPro"/>
</dbReference>
<feature type="binding site" evidence="9">
    <location>
        <position position="230"/>
    </location>
    <ligand>
        <name>1-deoxy-D-xylulose 5-phosphate</name>
        <dbReference type="ChEBI" id="CHEBI:57792"/>
    </ligand>
</feature>
<evidence type="ECO:0000256" key="2">
    <source>
        <dbReference type="ARBA" id="ARBA00006825"/>
    </source>
</evidence>
<name>A0A2L2XEJ4_9FIRM</name>
<dbReference type="SUPFAM" id="SSF51735">
    <property type="entry name" value="NAD(P)-binding Rossmann-fold domains"/>
    <property type="match status" value="1"/>
</dbReference>
<feature type="binding site" evidence="9">
    <location>
        <position position="161"/>
    </location>
    <ligand>
        <name>1-deoxy-D-xylulose 5-phosphate</name>
        <dbReference type="ChEBI" id="CHEBI:57792"/>
    </ligand>
</feature>
<dbReference type="Pfam" id="PF13288">
    <property type="entry name" value="DXPR_C"/>
    <property type="match status" value="1"/>
</dbReference>
<dbReference type="SUPFAM" id="SSF69055">
    <property type="entry name" value="1-deoxy-D-xylulose-5-phosphate reductoisomerase, C-terminal domain"/>
    <property type="match status" value="1"/>
</dbReference>
<dbReference type="InterPro" id="IPR036291">
    <property type="entry name" value="NAD(P)-bd_dom_sf"/>
</dbReference>
<dbReference type="NCBIfam" id="TIGR00243">
    <property type="entry name" value="Dxr"/>
    <property type="match status" value="1"/>
</dbReference>
<evidence type="ECO:0000256" key="4">
    <source>
        <dbReference type="ARBA" id="ARBA00022857"/>
    </source>
</evidence>
<dbReference type="PANTHER" id="PTHR30525:SF0">
    <property type="entry name" value="1-DEOXY-D-XYLULOSE 5-PHOSPHATE REDUCTOISOMERASE, CHLOROPLASTIC"/>
    <property type="match status" value="1"/>
</dbReference>
<feature type="binding site" evidence="9">
    <location>
        <position position="46"/>
    </location>
    <ligand>
        <name>NADPH</name>
        <dbReference type="ChEBI" id="CHEBI:57783"/>
    </ligand>
</feature>
<keyword evidence="7 9" id="KW-0414">Isoprene biosynthesis</keyword>
<reference evidence="14" key="1">
    <citation type="submission" date="2018-02" db="EMBL/GenBank/DDBJ databases">
        <title>Genome sequence of Desulfocucumis palustris strain NAW-5.</title>
        <authorList>
            <person name="Watanabe M."/>
            <person name="Kojima H."/>
            <person name="Fukui M."/>
        </authorList>
    </citation>
    <scope>NUCLEOTIDE SEQUENCE [LARGE SCALE GENOMIC DNA]</scope>
    <source>
        <strain evidence="14">NAW-5</strain>
    </source>
</reference>
<dbReference type="InterPro" id="IPR013512">
    <property type="entry name" value="DXP_reductoisomerase_N"/>
</dbReference>
<evidence type="ECO:0000313" key="14">
    <source>
        <dbReference type="Proteomes" id="UP000239549"/>
    </source>
</evidence>
<feature type="binding site" evidence="9">
    <location>
        <position position="252"/>
    </location>
    <ligand>
        <name>Mn(2+)</name>
        <dbReference type="ChEBI" id="CHEBI:29035"/>
    </ligand>
</feature>
<comment type="cofactor">
    <cofactor evidence="9">
        <name>Mg(2+)</name>
        <dbReference type="ChEBI" id="CHEBI:18420"/>
    </cofactor>
    <cofactor evidence="9">
        <name>Mn(2+)</name>
        <dbReference type="ChEBI" id="CHEBI:29035"/>
    </cofactor>
</comment>
<feature type="domain" description="1-deoxy-D-xylulose 5-phosphate reductoisomerase N-terminal" evidence="10">
    <location>
        <begin position="14"/>
        <end position="141"/>
    </location>
</feature>
<dbReference type="PIRSF" id="PIRSF006205">
    <property type="entry name" value="Dxp_reductismrs"/>
    <property type="match status" value="1"/>
</dbReference>
<dbReference type="Proteomes" id="UP000239549">
    <property type="component" value="Unassembled WGS sequence"/>
</dbReference>
<dbReference type="GO" id="GO:0051484">
    <property type="term" value="P:isopentenyl diphosphate biosynthetic process, methylerythritol 4-phosphate pathway involved in terpenoid biosynthetic process"/>
    <property type="evidence" value="ECO:0007669"/>
    <property type="project" value="UniProtKB-ARBA"/>
</dbReference>
<feature type="binding site" evidence="9">
    <location>
        <position position="249"/>
    </location>
    <ligand>
        <name>1-deoxy-D-xylulose 5-phosphate</name>
        <dbReference type="ChEBI" id="CHEBI:57792"/>
    </ligand>
</feature>
<feature type="binding site" evidence="9">
    <location>
        <position position="23"/>
    </location>
    <ligand>
        <name>NADPH</name>
        <dbReference type="ChEBI" id="CHEBI:57783"/>
    </ligand>
</feature>
<feature type="binding site" evidence="9">
    <location>
        <position position="243"/>
    </location>
    <ligand>
        <name>1-deoxy-D-xylulose 5-phosphate</name>
        <dbReference type="ChEBI" id="CHEBI:57792"/>
    </ligand>
</feature>
<dbReference type="Pfam" id="PF02670">
    <property type="entry name" value="DXP_reductoisom"/>
    <property type="match status" value="1"/>
</dbReference>
<evidence type="ECO:0000256" key="6">
    <source>
        <dbReference type="ARBA" id="ARBA00023211"/>
    </source>
</evidence>
<comment type="function">
    <text evidence="9">Catalyzes the NADPH-dependent rearrangement and reduction of 1-deoxy-D-xylulose-5-phosphate (DXP) to 2-C-methyl-D-erythritol 4-phosphate (MEP).</text>
</comment>
<evidence type="ECO:0000256" key="5">
    <source>
        <dbReference type="ARBA" id="ARBA00023002"/>
    </source>
</evidence>
<dbReference type="EC" id="1.1.1.267" evidence="9"/>
<feature type="binding site" evidence="9">
    <location>
        <position position="48"/>
    </location>
    <ligand>
        <name>NADPH</name>
        <dbReference type="ChEBI" id="CHEBI:57783"/>
    </ligand>
</feature>
<feature type="binding site" evidence="9">
    <location>
        <position position="159"/>
    </location>
    <ligand>
        <name>Mn(2+)</name>
        <dbReference type="ChEBI" id="CHEBI:29035"/>
    </ligand>
</feature>
<comment type="caution">
    <text evidence="13">The sequence shown here is derived from an EMBL/GenBank/DDBJ whole genome shotgun (WGS) entry which is preliminary data.</text>
</comment>
<organism evidence="13 14">
    <name type="scientific">Desulfocucumis palustris</name>
    <dbReference type="NCBI Taxonomy" id="1898651"/>
    <lineage>
        <taxon>Bacteria</taxon>
        <taxon>Bacillati</taxon>
        <taxon>Bacillota</taxon>
        <taxon>Clostridia</taxon>
        <taxon>Eubacteriales</taxon>
        <taxon>Desulfocucumaceae</taxon>
        <taxon>Desulfocucumis</taxon>
    </lineage>
</organism>
<dbReference type="Gene3D" id="1.10.1740.10">
    <property type="match status" value="1"/>
</dbReference>
<evidence type="ECO:0000256" key="9">
    <source>
        <dbReference type="HAMAP-Rule" id="MF_00183"/>
    </source>
</evidence>
<keyword evidence="14" id="KW-1185">Reference proteome</keyword>
<proteinExistence type="inferred from homology"/>
<feature type="domain" description="1-deoxy-D-xylulose 5-phosphate reductoisomerase C-terminal" evidence="11">
    <location>
        <begin position="155"/>
        <end position="260"/>
    </location>
</feature>
<dbReference type="EMBL" id="BFAV01000045">
    <property type="protein sequence ID" value="GBF32666.1"/>
    <property type="molecule type" value="Genomic_DNA"/>
</dbReference>
<dbReference type="PANTHER" id="PTHR30525">
    <property type="entry name" value="1-DEOXY-D-XYLULOSE 5-PHOSPHATE REDUCTOISOMERASE"/>
    <property type="match status" value="1"/>
</dbReference>
<keyword evidence="5 9" id="KW-0560">Oxidoreductase</keyword>
<dbReference type="HAMAP" id="MF_00183">
    <property type="entry name" value="DXP_reductoisom"/>
    <property type="match status" value="1"/>
</dbReference>
<evidence type="ECO:0000256" key="3">
    <source>
        <dbReference type="ARBA" id="ARBA00022723"/>
    </source>
</evidence>
<accession>A0A2L2XEJ4</accession>
<feature type="binding site" evidence="9">
    <location>
        <position position="134"/>
    </location>
    <ligand>
        <name>1-deoxy-D-xylulose 5-phosphate</name>
        <dbReference type="ChEBI" id="CHEBI:57792"/>
    </ligand>
</feature>
<dbReference type="NCBIfam" id="NF009114">
    <property type="entry name" value="PRK12464.1"/>
    <property type="match status" value="1"/>
</dbReference>
<feature type="binding site" evidence="9">
    <location>
        <position position="135"/>
    </location>
    <ligand>
        <name>NADPH</name>
        <dbReference type="ChEBI" id="CHEBI:57783"/>
    </ligand>
</feature>
<protein>
    <recommendedName>
        <fullName evidence="9">1-deoxy-D-xylulose 5-phosphate reductoisomerase</fullName>
        <shortName evidence="9">DXP reductoisomerase</shortName>
        <ecNumber evidence="9">1.1.1.267</ecNumber>
    </recommendedName>
    <alternativeName>
        <fullName evidence="9">1-deoxyxylulose-5-phosphate reductoisomerase</fullName>
    </alternativeName>
    <alternativeName>
        <fullName evidence="9">2-C-methyl-D-erythritol 4-phosphate synthase</fullName>
    </alternativeName>
</protein>
<dbReference type="InterPro" id="IPR026877">
    <property type="entry name" value="DXPR_C"/>
</dbReference>
<dbReference type="InterPro" id="IPR036169">
    <property type="entry name" value="DXPR_C_sf"/>
</dbReference>
<evidence type="ECO:0000259" key="11">
    <source>
        <dbReference type="Pfam" id="PF08436"/>
    </source>
</evidence>
<keyword evidence="6 9" id="KW-0464">Manganese</keyword>
<keyword evidence="13" id="KW-0413">Isomerase</keyword>
<keyword evidence="3 9" id="KW-0479">Metal-binding</keyword>
<feature type="binding site" evidence="9">
    <location>
        <position position="133"/>
    </location>
    <ligand>
        <name>NADPH</name>
        <dbReference type="ChEBI" id="CHEBI:57783"/>
    </ligand>
</feature>
<evidence type="ECO:0000256" key="8">
    <source>
        <dbReference type="ARBA" id="ARBA00048543"/>
    </source>
</evidence>
<dbReference type="GO" id="GO:0030145">
    <property type="term" value="F:manganese ion binding"/>
    <property type="evidence" value="ECO:0007669"/>
    <property type="project" value="TreeGrafter"/>
</dbReference>
<keyword evidence="4 9" id="KW-0521">NADP</keyword>
<dbReference type="SUPFAM" id="SSF55347">
    <property type="entry name" value="Glyceraldehyde-3-phosphate dehydrogenase-like, C-terminal domain"/>
    <property type="match status" value="1"/>
</dbReference>
<feature type="binding site" evidence="9">
    <location>
        <position position="161"/>
    </location>
    <ligand>
        <name>Mn(2+)</name>
        <dbReference type="ChEBI" id="CHEBI:29035"/>
    </ligand>
</feature>
<dbReference type="AlphaFoldDB" id="A0A2L2XEJ4"/>
<feature type="domain" description="DXP reductoisomerase C-terminal" evidence="12">
    <location>
        <begin position="292"/>
        <end position="408"/>
    </location>
</feature>
<dbReference type="GO" id="GO:0016853">
    <property type="term" value="F:isomerase activity"/>
    <property type="evidence" value="ECO:0007669"/>
    <property type="project" value="UniProtKB-KW"/>
</dbReference>
<feature type="binding site" evidence="9">
    <location>
        <position position="20"/>
    </location>
    <ligand>
        <name>NADPH</name>
        <dbReference type="ChEBI" id="CHEBI:57783"/>
    </ligand>
</feature>
<feature type="binding site" evidence="9">
    <location>
        <position position="22"/>
    </location>
    <ligand>
        <name>NADPH</name>
        <dbReference type="ChEBI" id="CHEBI:57783"/>
    </ligand>
</feature>
<feature type="binding site" evidence="9">
    <location>
        <position position="160"/>
    </location>
    <ligand>
        <name>1-deoxy-D-xylulose 5-phosphate</name>
        <dbReference type="ChEBI" id="CHEBI:57792"/>
    </ligand>
</feature>
<dbReference type="Gene3D" id="3.40.50.720">
    <property type="entry name" value="NAD(P)-binding Rossmann-like Domain"/>
    <property type="match status" value="1"/>
</dbReference>
<feature type="binding site" evidence="9">
    <location>
        <position position="47"/>
    </location>
    <ligand>
        <name>NADPH</name>
        <dbReference type="ChEBI" id="CHEBI:57783"/>
    </ligand>
</feature>
<dbReference type="InterPro" id="IPR003821">
    <property type="entry name" value="DXP_reductoisomerase"/>
</dbReference>
<evidence type="ECO:0000256" key="1">
    <source>
        <dbReference type="ARBA" id="ARBA00005094"/>
    </source>
</evidence>
<evidence type="ECO:0000259" key="10">
    <source>
        <dbReference type="Pfam" id="PF02670"/>
    </source>
</evidence>
<comment type="similarity">
    <text evidence="2 9">Belongs to the DXR family.</text>
</comment>
<feature type="binding site" evidence="9">
    <location>
        <position position="21"/>
    </location>
    <ligand>
        <name>NADPH</name>
        <dbReference type="ChEBI" id="CHEBI:57783"/>
    </ligand>
</feature>
<feature type="binding site" evidence="9">
    <location>
        <position position="208"/>
    </location>
    <ligand>
        <name>1-deoxy-D-xylulose 5-phosphate</name>
        <dbReference type="ChEBI" id="CHEBI:57792"/>
    </ligand>
</feature>
<dbReference type="InterPro" id="IPR013644">
    <property type="entry name" value="DXP_reductoisomerase_C"/>
</dbReference>
<comment type="pathway">
    <text evidence="1 9">Isoprenoid biosynthesis; isopentenyl diphosphate biosynthesis via DXP pathway; isopentenyl diphosphate from 1-deoxy-D-xylulose 5-phosphate: step 1/6.</text>
</comment>
<evidence type="ECO:0000313" key="13">
    <source>
        <dbReference type="EMBL" id="GBF32666.1"/>
    </source>
</evidence>
<dbReference type="UniPathway" id="UPA00056">
    <property type="reaction ID" value="UER00092"/>
</dbReference>
<comment type="catalytic activity">
    <reaction evidence="8">
        <text>2-C-methyl-D-erythritol 4-phosphate + NADP(+) = 1-deoxy-D-xylulose 5-phosphate + NADPH + H(+)</text>
        <dbReference type="Rhea" id="RHEA:13717"/>
        <dbReference type="ChEBI" id="CHEBI:15378"/>
        <dbReference type="ChEBI" id="CHEBI:57783"/>
        <dbReference type="ChEBI" id="CHEBI:57792"/>
        <dbReference type="ChEBI" id="CHEBI:58262"/>
        <dbReference type="ChEBI" id="CHEBI:58349"/>
        <dbReference type="EC" id="1.1.1.267"/>
    </reaction>
    <physiologicalReaction direction="right-to-left" evidence="8">
        <dbReference type="Rhea" id="RHEA:13719"/>
    </physiologicalReaction>
</comment>
<evidence type="ECO:0000256" key="7">
    <source>
        <dbReference type="ARBA" id="ARBA00023229"/>
    </source>
</evidence>
<evidence type="ECO:0000259" key="12">
    <source>
        <dbReference type="Pfam" id="PF13288"/>
    </source>
</evidence>
<feature type="binding site" evidence="9">
    <location>
        <position position="236"/>
    </location>
    <ligand>
        <name>NADPH</name>
        <dbReference type="ChEBI" id="CHEBI:57783"/>
    </ligand>
</feature>
<dbReference type="GO" id="GO:0030604">
    <property type="term" value="F:1-deoxy-D-xylulose-5-phosphate reductoisomerase activity"/>
    <property type="evidence" value="ECO:0007669"/>
    <property type="project" value="UniProtKB-UniRule"/>
</dbReference>
<feature type="binding site" evidence="9">
    <location>
        <position position="248"/>
    </location>
    <ligand>
        <name>1-deoxy-D-xylulose 5-phosphate</name>
        <dbReference type="ChEBI" id="CHEBI:57792"/>
    </ligand>
</feature>
<dbReference type="FunFam" id="3.40.50.720:FF:000045">
    <property type="entry name" value="1-deoxy-D-xylulose 5-phosphate reductoisomerase"/>
    <property type="match status" value="1"/>
</dbReference>
<keyword evidence="9" id="KW-0460">Magnesium</keyword>
<dbReference type="Pfam" id="PF08436">
    <property type="entry name" value="DXP_redisom_C"/>
    <property type="match status" value="1"/>
</dbReference>
<feature type="binding site" evidence="9">
    <location>
        <position position="252"/>
    </location>
    <ligand>
        <name>1-deoxy-D-xylulose 5-phosphate</name>
        <dbReference type="ChEBI" id="CHEBI:57792"/>
    </ligand>
</feature>
<sequence>MHNFLGGVVVIKGVSILGSTGSIGCQALDVVSRYPERFFVTALAAGKNWRLLSEQAARFRPELVSVAAEKDARLLEDSLPEGYKPEIHWGEEGLMAVAACAGAGVVLTAVTGTAGLLPTVAAIKAGKDIALANKETLVAAGEPVTKLAFDKGVNILPVDSEHSAIWQCLSGRIPVSLARRATGQSGGDAGGLTGICSREVGNIILTASGGPFRREPEDLSGVTVEMALAHPNWQMGKKITIDSATLMNKGLEVIEAHWLFGVEYSRIRVLVHPQSIIHSMVEFVDGSVLAQLGLPDMRLPIQYALGYPERLSNDLPRINWFDLRALTFQAPDYSRFPLLRLAFQAGEAGGTMPAALNAANEVAVEAFLNRKINFSSIYGIVSRVVENHRLISGPDLEEILAADLESRREARKYAGLT</sequence>
<gene>
    <name evidence="9" type="primary">dxr</name>
    <name evidence="13" type="ORF">DCCM_0862</name>
</gene>